<dbReference type="EMBL" id="FXYX01000016">
    <property type="protein sequence ID" value="SMX89685.1"/>
    <property type="molecule type" value="Genomic_DNA"/>
</dbReference>
<keyword evidence="2" id="KW-0472">Membrane</keyword>
<organism evidence="3 4">
    <name type="scientific">Brevibacterium iodinum ATCC 49514</name>
    <dbReference type="NCBI Taxonomy" id="1255616"/>
    <lineage>
        <taxon>Bacteria</taxon>
        <taxon>Bacillati</taxon>
        <taxon>Actinomycetota</taxon>
        <taxon>Actinomycetes</taxon>
        <taxon>Micrococcales</taxon>
        <taxon>Brevibacteriaceae</taxon>
        <taxon>Brevibacterium</taxon>
    </lineage>
</organism>
<evidence type="ECO:0000313" key="4">
    <source>
        <dbReference type="Proteomes" id="UP000234382"/>
    </source>
</evidence>
<reference evidence="4" key="1">
    <citation type="submission" date="2017-03" db="EMBL/GenBank/DDBJ databases">
        <authorList>
            <person name="Monnet C."/>
        </authorList>
    </citation>
    <scope>NUCLEOTIDE SEQUENCE [LARGE SCALE GENOMIC DNA]</scope>
    <source>
        <strain evidence="4">ATCC 49514</strain>
    </source>
</reference>
<protein>
    <submittedName>
        <fullName evidence="3">Uncharacterized protein</fullName>
    </submittedName>
</protein>
<dbReference type="Proteomes" id="UP000234382">
    <property type="component" value="Unassembled WGS sequence"/>
</dbReference>
<proteinExistence type="predicted"/>
<evidence type="ECO:0000256" key="1">
    <source>
        <dbReference type="SAM" id="MobiDB-lite"/>
    </source>
</evidence>
<gene>
    <name evidence="3" type="ORF">BI49514_02243</name>
</gene>
<dbReference type="AlphaFoldDB" id="A0A2H1JQ74"/>
<keyword evidence="2" id="KW-1133">Transmembrane helix</keyword>
<keyword evidence="4" id="KW-1185">Reference proteome</keyword>
<accession>A0A2H1JQ74</accession>
<feature type="region of interest" description="Disordered" evidence="1">
    <location>
        <begin position="44"/>
        <end position="88"/>
    </location>
</feature>
<evidence type="ECO:0000256" key="2">
    <source>
        <dbReference type="SAM" id="Phobius"/>
    </source>
</evidence>
<name>A0A2H1JQ74_9MICO</name>
<feature type="compositionally biased region" description="Low complexity" evidence="1">
    <location>
        <begin position="45"/>
        <end position="65"/>
    </location>
</feature>
<keyword evidence="2" id="KW-0812">Transmembrane</keyword>
<dbReference type="RefSeq" id="WP_139469017.1">
    <property type="nucleotide sequence ID" value="NZ_FXYX01000016.1"/>
</dbReference>
<sequence length="88" mass="8719">MVRIVRRNNRPPLMTCLIVVFSFVAVGILTVAGILVAIIFLSAESSSTGSSPTSDSSSIGSSSSDSDSDGGPGPSTTAPVSGGWTSGG</sequence>
<feature type="transmembrane region" description="Helical" evidence="2">
    <location>
        <begin position="12"/>
        <end position="41"/>
    </location>
</feature>
<evidence type="ECO:0000313" key="3">
    <source>
        <dbReference type="EMBL" id="SMX89685.1"/>
    </source>
</evidence>